<evidence type="ECO:0000256" key="3">
    <source>
        <dbReference type="ARBA" id="ARBA00008766"/>
    </source>
</evidence>
<keyword evidence="6 10" id="KW-0479">Metal-binding</keyword>
<evidence type="ECO:0000256" key="7">
    <source>
        <dbReference type="ARBA" id="ARBA00022801"/>
    </source>
</evidence>
<evidence type="ECO:0000313" key="12">
    <source>
        <dbReference type="EMBL" id="QWG02795.1"/>
    </source>
</evidence>
<evidence type="ECO:0000256" key="1">
    <source>
        <dbReference type="ARBA" id="ARBA00001424"/>
    </source>
</evidence>
<comment type="catalytic activity">
    <reaction evidence="1">
        <text>Release of any N-terminal amino acid, including proline, that is linked to proline, even from a dipeptide or tripeptide.</text>
        <dbReference type="EC" id="3.4.11.9"/>
    </reaction>
</comment>
<keyword evidence="8" id="KW-0482">Metalloprotease</keyword>
<evidence type="ECO:0000313" key="13">
    <source>
        <dbReference type="Proteomes" id="UP000678679"/>
    </source>
</evidence>
<keyword evidence="7" id="KW-0378">Hydrolase</keyword>
<dbReference type="GO" id="GO:0006508">
    <property type="term" value="P:proteolysis"/>
    <property type="evidence" value="ECO:0007669"/>
    <property type="project" value="UniProtKB-KW"/>
</dbReference>
<dbReference type="InterPro" id="IPR029149">
    <property type="entry name" value="Creatin/AminoP/Spt16_N"/>
</dbReference>
<dbReference type="Proteomes" id="UP000678679">
    <property type="component" value="Chromosome 1"/>
</dbReference>
<keyword evidence="5" id="KW-0645">Protease</keyword>
<dbReference type="InterPro" id="IPR001131">
    <property type="entry name" value="Peptidase_M24B_aminopep-P_CS"/>
</dbReference>
<evidence type="ECO:0000256" key="2">
    <source>
        <dbReference type="ARBA" id="ARBA00001936"/>
    </source>
</evidence>
<gene>
    <name evidence="12" type="ORF">KMW28_04245</name>
</gene>
<dbReference type="InterPro" id="IPR007865">
    <property type="entry name" value="Aminopep_P_N"/>
</dbReference>
<dbReference type="GO" id="GO:0070006">
    <property type="term" value="F:metalloaminopeptidase activity"/>
    <property type="evidence" value="ECO:0007669"/>
    <property type="project" value="InterPro"/>
</dbReference>
<evidence type="ECO:0000256" key="9">
    <source>
        <dbReference type="ARBA" id="ARBA00023211"/>
    </source>
</evidence>
<evidence type="ECO:0000259" key="11">
    <source>
        <dbReference type="SMART" id="SM01011"/>
    </source>
</evidence>
<keyword evidence="12" id="KW-0031">Aminopeptidase</keyword>
<comment type="cofactor">
    <cofactor evidence="2">
        <name>Mn(2+)</name>
        <dbReference type="ChEBI" id="CHEBI:29035"/>
    </cofactor>
</comment>
<dbReference type="SUPFAM" id="SSF53092">
    <property type="entry name" value="Creatinase/prolidase N-terminal domain"/>
    <property type="match status" value="1"/>
</dbReference>
<dbReference type="CDD" id="cd01087">
    <property type="entry name" value="Prolidase"/>
    <property type="match status" value="1"/>
</dbReference>
<comment type="similarity">
    <text evidence="3 10">Belongs to the peptidase M24B family.</text>
</comment>
<feature type="domain" description="Aminopeptidase P N-terminal" evidence="11">
    <location>
        <begin position="6"/>
        <end position="142"/>
    </location>
</feature>
<keyword evidence="9" id="KW-0464">Manganese</keyword>
<dbReference type="PANTHER" id="PTHR43226">
    <property type="entry name" value="XAA-PRO AMINOPEPTIDASE 3"/>
    <property type="match status" value="1"/>
</dbReference>
<dbReference type="Pfam" id="PF05195">
    <property type="entry name" value="AMP_N"/>
    <property type="match status" value="1"/>
</dbReference>
<evidence type="ECO:0000256" key="10">
    <source>
        <dbReference type="RuleBase" id="RU000590"/>
    </source>
</evidence>
<organism evidence="12 13">
    <name type="scientific">Flammeovirga yaeyamensis</name>
    <dbReference type="NCBI Taxonomy" id="367791"/>
    <lineage>
        <taxon>Bacteria</taxon>
        <taxon>Pseudomonadati</taxon>
        <taxon>Bacteroidota</taxon>
        <taxon>Cytophagia</taxon>
        <taxon>Cytophagales</taxon>
        <taxon>Flammeovirgaceae</taxon>
        <taxon>Flammeovirga</taxon>
    </lineage>
</organism>
<dbReference type="AlphaFoldDB" id="A0AAX1N986"/>
<dbReference type="RefSeq" id="WP_169664289.1">
    <property type="nucleotide sequence ID" value="NZ_CP076132.1"/>
</dbReference>
<dbReference type="SUPFAM" id="SSF55920">
    <property type="entry name" value="Creatinase/aminopeptidase"/>
    <property type="match status" value="1"/>
</dbReference>
<keyword evidence="13" id="KW-1185">Reference proteome</keyword>
<dbReference type="InterPro" id="IPR000994">
    <property type="entry name" value="Pept_M24"/>
</dbReference>
<dbReference type="EC" id="3.4.11.9" evidence="4"/>
<dbReference type="Gene3D" id="3.40.350.10">
    <property type="entry name" value="Creatinase/prolidase N-terminal domain"/>
    <property type="match status" value="1"/>
</dbReference>
<evidence type="ECO:0000256" key="5">
    <source>
        <dbReference type="ARBA" id="ARBA00022670"/>
    </source>
</evidence>
<evidence type="ECO:0000256" key="6">
    <source>
        <dbReference type="ARBA" id="ARBA00022723"/>
    </source>
</evidence>
<dbReference type="InterPro" id="IPR052433">
    <property type="entry name" value="X-Pro_dipept-like"/>
</dbReference>
<reference evidence="12 13" key="1">
    <citation type="submission" date="2021-05" db="EMBL/GenBank/DDBJ databases">
        <title>Comparative genomic studies on the polysaccharide-degrading batcterial strains of the Flammeovirga genus.</title>
        <authorList>
            <person name="Zewei F."/>
            <person name="Zheng Z."/>
            <person name="Yu L."/>
            <person name="Ruyue G."/>
            <person name="Yanhong M."/>
            <person name="Yuanyuan C."/>
            <person name="Jingyan G."/>
            <person name="Wenjun H."/>
        </authorList>
    </citation>
    <scope>NUCLEOTIDE SEQUENCE [LARGE SCALE GENOMIC DNA]</scope>
    <source>
        <strain evidence="12 13">NBRC:100898</strain>
    </source>
</reference>
<dbReference type="PANTHER" id="PTHR43226:SF4">
    <property type="entry name" value="XAA-PRO AMINOPEPTIDASE 3"/>
    <property type="match status" value="1"/>
</dbReference>
<dbReference type="Gene3D" id="3.90.230.10">
    <property type="entry name" value="Creatinase/methionine aminopeptidase superfamily"/>
    <property type="match status" value="1"/>
</dbReference>
<dbReference type="SMART" id="SM01011">
    <property type="entry name" value="AMP_N"/>
    <property type="match status" value="1"/>
</dbReference>
<proteinExistence type="inferred from homology"/>
<dbReference type="Pfam" id="PF00557">
    <property type="entry name" value="Peptidase_M24"/>
    <property type="match status" value="1"/>
</dbReference>
<evidence type="ECO:0000256" key="8">
    <source>
        <dbReference type="ARBA" id="ARBA00023049"/>
    </source>
</evidence>
<name>A0AAX1N986_9BACT</name>
<accession>A0AAX1N986</accession>
<dbReference type="InterPro" id="IPR036005">
    <property type="entry name" value="Creatinase/aminopeptidase-like"/>
</dbReference>
<protein>
    <recommendedName>
        <fullName evidence="4">Xaa-Pro aminopeptidase</fullName>
        <ecNumber evidence="4">3.4.11.9</ecNumber>
    </recommendedName>
</protein>
<sequence>MRYEKIDQNLFIENRKRFVERLQPNSVAVFNSNDIMPTSADGTMPFIQHTDIFWMSGIDQEKSILVINPDAKDPAHKEILFLIETNDEIAIWEGAKLTKEQATEVSGIETVYWLSEFNNVFKSLVFDSEYIYLNTNEHLRADTTVQTPDDRFIEECKRNFPLHKLERLSPIMHDLRTVKSKYETDVMQKACNITEKGFRRVLDFVKPGVKEYEIEAEITHEFVRNGSRRHAYTPIIASGFNACVLHYIDNDQVCQDGDLLLMDFGCEYGNYASDLTRTIPVNGKFTERQAAVYSAVLRVHKAAAKMLVPGNNLMDYHVEVGKLMTEELIGLGLITQEDVDNEDPKWPAYKKYFMHGTSHHIGVDVHDYGHRYKTFEAGMVFTVEPGIYIREENMGIRIENDFVIQESGEPFDLMKNIPIEIEEIEAIMQK</sequence>
<dbReference type="GO" id="GO:0030145">
    <property type="term" value="F:manganese ion binding"/>
    <property type="evidence" value="ECO:0007669"/>
    <property type="project" value="InterPro"/>
</dbReference>
<evidence type="ECO:0000256" key="4">
    <source>
        <dbReference type="ARBA" id="ARBA00012574"/>
    </source>
</evidence>
<dbReference type="PROSITE" id="PS00491">
    <property type="entry name" value="PROLINE_PEPTIDASE"/>
    <property type="match status" value="1"/>
</dbReference>
<dbReference type="KEGG" id="fya:KMW28_04245"/>
<dbReference type="EMBL" id="CP076132">
    <property type="protein sequence ID" value="QWG02795.1"/>
    <property type="molecule type" value="Genomic_DNA"/>
</dbReference>